<dbReference type="SMART" id="SM01210">
    <property type="entry name" value="GARS_C"/>
    <property type="match status" value="1"/>
</dbReference>
<keyword evidence="8 13" id="KW-0067">ATP-binding</keyword>
<name>A0A1F6D7Q5_9BACT</name>
<dbReference type="InterPro" id="IPR020561">
    <property type="entry name" value="PRibGlycinamid_synth_ATP-grasp"/>
</dbReference>
<evidence type="ECO:0000256" key="8">
    <source>
        <dbReference type="ARBA" id="ARBA00022840"/>
    </source>
</evidence>
<dbReference type="Pfam" id="PF02843">
    <property type="entry name" value="GARS_C"/>
    <property type="match status" value="1"/>
</dbReference>
<dbReference type="EC" id="6.3.4.13" evidence="4 12"/>
<dbReference type="Pfam" id="PF01071">
    <property type="entry name" value="GARS_A"/>
    <property type="match status" value="1"/>
</dbReference>
<dbReference type="GO" id="GO:0005524">
    <property type="term" value="F:ATP binding"/>
    <property type="evidence" value="ECO:0007669"/>
    <property type="project" value="UniProtKB-UniRule"/>
</dbReference>
<evidence type="ECO:0000313" key="15">
    <source>
        <dbReference type="EMBL" id="OGG57474.1"/>
    </source>
</evidence>
<evidence type="ECO:0000256" key="6">
    <source>
        <dbReference type="ARBA" id="ARBA00022741"/>
    </source>
</evidence>
<comment type="cofactor">
    <cofactor evidence="2">
        <name>Mg(2+)</name>
        <dbReference type="ChEBI" id="CHEBI:18420"/>
    </cofactor>
</comment>
<feature type="domain" description="ATP-grasp" evidence="14">
    <location>
        <begin position="109"/>
        <end position="315"/>
    </location>
</feature>
<dbReference type="InterPro" id="IPR020560">
    <property type="entry name" value="PRibGlycinamide_synth_C-dom"/>
</dbReference>
<dbReference type="PANTHER" id="PTHR43472">
    <property type="entry name" value="PHOSPHORIBOSYLAMINE--GLYCINE LIGASE"/>
    <property type="match status" value="1"/>
</dbReference>
<dbReference type="InterPro" id="IPR011761">
    <property type="entry name" value="ATP-grasp"/>
</dbReference>
<dbReference type="GO" id="GO:0004637">
    <property type="term" value="F:phosphoribosylamine-glycine ligase activity"/>
    <property type="evidence" value="ECO:0007669"/>
    <property type="project" value="UniProtKB-UniRule"/>
</dbReference>
<dbReference type="FunFam" id="3.90.600.10:FF:000001">
    <property type="entry name" value="Trifunctional purine biosynthetic protein adenosine-3"/>
    <property type="match status" value="1"/>
</dbReference>
<protein>
    <recommendedName>
        <fullName evidence="4 12">Phosphoribosylamine--glycine ligase</fullName>
        <ecNumber evidence="4 12">6.3.4.13</ecNumber>
    </recommendedName>
    <alternativeName>
        <fullName evidence="12">GARS</fullName>
    </alternativeName>
    <alternativeName>
        <fullName evidence="10 12">Glycinamide ribonucleotide synthetase</fullName>
    </alternativeName>
    <alternativeName>
        <fullName evidence="11 12">Phosphoribosylglycinamide synthetase</fullName>
    </alternativeName>
</protein>
<dbReference type="InterPro" id="IPR020559">
    <property type="entry name" value="PRibGlycinamide_synth_CS"/>
</dbReference>
<dbReference type="PANTHER" id="PTHR43472:SF1">
    <property type="entry name" value="PHOSPHORIBOSYLAMINE--GLYCINE LIGASE, CHLOROPLASTIC"/>
    <property type="match status" value="1"/>
</dbReference>
<dbReference type="InterPro" id="IPR037123">
    <property type="entry name" value="PRibGlycinamide_synth_C_sf"/>
</dbReference>
<proteinExistence type="inferred from homology"/>
<dbReference type="InterPro" id="IPR020562">
    <property type="entry name" value="PRibGlycinamide_synth_N"/>
</dbReference>
<organism evidence="15 16">
    <name type="scientific">Candidatus Kaiserbacteria bacterium RIFCSPHIGHO2_01_FULL_55_17</name>
    <dbReference type="NCBI Taxonomy" id="1798484"/>
    <lineage>
        <taxon>Bacteria</taxon>
        <taxon>Candidatus Kaiseribacteriota</taxon>
    </lineage>
</organism>
<dbReference type="NCBIfam" id="TIGR00877">
    <property type="entry name" value="purD"/>
    <property type="match status" value="1"/>
</dbReference>
<dbReference type="Pfam" id="PF02844">
    <property type="entry name" value="GARS_N"/>
    <property type="match status" value="1"/>
</dbReference>
<dbReference type="UniPathway" id="UPA00074">
    <property type="reaction ID" value="UER00125"/>
</dbReference>
<evidence type="ECO:0000256" key="1">
    <source>
        <dbReference type="ARBA" id="ARBA00001936"/>
    </source>
</evidence>
<dbReference type="Gene3D" id="3.90.600.10">
    <property type="entry name" value="Phosphoribosylglycinamide synthetase, C-terminal domain"/>
    <property type="match status" value="1"/>
</dbReference>
<dbReference type="SMART" id="SM01209">
    <property type="entry name" value="GARS_A"/>
    <property type="match status" value="1"/>
</dbReference>
<comment type="similarity">
    <text evidence="9 12">Belongs to the GARS family.</text>
</comment>
<dbReference type="EMBL" id="MFKX01000026">
    <property type="protein sequence ID" value="OGG57474.1"/>
    <property type="molecule type" value="Genomic_DNA"/>
</dbReference>
<evidence type="ECO:0000259" key="14">
    <source>
        <dbReference type="PROSITE" id="PS50975"/>
    </source>
</evidence>
<dbReference type="InterPro" id="IPR000115">
    <property type="entry name" value="PRibGlycinamide_synth"/>
</dbReference>
<dbReference type="InterPro" id="IPR013815">
    <property type="entry name" value="ATP_grasp_subdomain_1"/>
</dbReference>
<dbReference type="HAMAP" id="MF_00138">
    <property type="entry name" value="GARS"/>
    <property type="match status" value="1"/>
</dbReference>
<evidence type="ECO:0000256" key="7">
    <source>
        <dbReference type="ARBA" id="ARBA00022755"/>
    </source>
</evidence>
<evidence type="ECO:0000256" key="11">
    <source>
        <dbReference type="ARBA" id="ARBA00042864"/>
    </source>
</evidence>
<dbReference type="Gene3D" id="3.30.470.20">
    <property type="entry name" value="ATP-grasp fold, B domain"/>
    <property type="match status" value="1"/>
</dbReference>
<sequence>MAVDVLLVGSGGREHALAWKLKRSPRLGKLYIAPGNGGTRLVGENVAIGVMDFDKLLRFAEEKRIGLTVCSMDDPLAGGIVDYFKRRGLRIWGPTKAAAQIESSKAFAKNLMHEMKIPTAEFQVFTDYERALLYVRQKGAPIVVKASALALGKGVYVCQTLAEAESALKELMVDKILKDAGSEVVIEEYLEGPEVSMHALSDGLNFLMFPPSQDHKRALDGDKGKNTGGMGTITPVPWLSAEASVLVEQEIVRPTLGALAARGTPFTGLLYPGLKVTVGGPRVLEFNARFGDPEAEVYMRLLKTDLLDLLEACVDGALGNQKLEWYAGHAACIMLASGGYPEAYERGFPISGVEDAEKTENVVVFHAGTVFEQGRLLTAGGRVLGVSATGITLKAALEHAYEAIKSISFQGMQYRRDIGAEVLKYYSAVRI</sequence>
<dbReference type="AlphaFoldDB" id="A0A1F6D7Q5"/>
<dbReference type="GO" id="GO:0009113">
    <property type="term" value="P:purine nucleobase biosynthetic process"/>
    <property type="evidence" value="ECO:0007669"/>
    <property type="project" value="InterPro"/>
</dbReference>
<comment type="pathway">
    <text evidence="3 12">Purine metabolism; IMP biosynthesis via de novo pathway; N(1)-(5-phospho-D-ribosyl)glycinamide from 5-phospho-alpha-D-ribose 1-diphosphate: step 2/2.</text>
</comment>
<evidence type="ECO:0000256" key="10">
    <source>
        <dbReference type="ARBA" id="ARBA00042242"/>
    </source>
</evidence>
<dbReference type="GO" id="GO:0006189">
    <property type="term" value="P:'de novo' IMP biosynthetic process"/>
    <property type="evidence" value="ECO:0007669"/>
    <property type="project" value="UniProtKB-UniRule"/>
</dbReference>
<dbReference type="InterPro" id="IPR011054">
    <property type="entry name" value="Rudment_hybrid_motif"/>
</dbReference>
<evidence type="ECO:0000256" key="9">
    <source>
        <dbReference type="ARBA" id="ARBA00038345"/>
    </source>
</evidence>
<reference evidence="15 16" key="1">
    <citation type="journal article" date="2016" name="Nat. Commun.">
        <title>Thousands of microbial genomes shed light on interconnected biogeochemical processes in an aquifer system.</title>
        <authorList>
            <person name="Anantharaman K."/>
            <person name="Brown C.T."/>
            <person name="Hug L.A."/>
            <person name="Sharon I."/>
            <person name="Castelle C.J."/>
            <person name="Probst A.J."/>
            <person name="Thomas B.C."/>
            <person name="Singh A."/>
            <person name="Wilkins M.J."/>
            <person name="Karaoz U."/>
            <person name="Brodie E.L."/>
            <person name="Williams K.H."/>
            <person name="Hubbard S.S."/>
            <person name="Banfield J.F."/>
        </authorList>
    </citation>
    <scope>NUCLEOTIDE SEQUENCE [LARGE SCALE GENOMIC DNA]</scope>
</reference>
<evidence type="ECO:0000256" key="4">
    <source>
        <dbReference type="ARBA" id="ARBA00013255"/>
    </source>
</evidence>
<evidence type="ECO:0000256" key="3">
    <source>
        <dbReference type="ARBA" id="ARBA00005174"/>
    </source>
</evidence>
<comment type="caution">
    <text evidence="15">The sequence shown here is derived from an EMBL/GenBank/DDBJ whole genome shotgun (WGS) entry which is preliminary data.</text>
</comment>
<dbReference type="Proteomes" id="UP000177958">
    <property type="component" value="Unassembled WGS sequence"/>
</dbReference>
<dbReference type="PROSITE" id="PS50975">
    <property type="entry name" value="ATP_GRASP"/>
    <property type="match status" value="1"/>
</dbReference>
<accession>A0A1F6D7Q5</accession>
<dbReference type="InterPro" id="IPR016185">
    <property type="entry name" value="PreATP-grasp_dom_sf"/>
</dbReference>
<dbReference type="SUPFAM" id="SSF52440">
    <property type="entry name" value="PreATP-grasp domain"/>
    <property type="match status" value="1"/>
</dbReference>
<evidence type="ECO:0000256" key="2">
    <source>
        <dbReference type="ARBA" id="ARBA00001946"/>
    </source>
</evidence>
<gene>
    <name evidence="12" type="primary">purD</name>
    <name evidence="15" type="ORF">A2853_03895</name>
</gene>
<dbReference type="Gene3D" id="3.40.50.20">
    <property type="match status" value="1"/>
</dbReference>
<comment type="cofactor">
    <cofactor evidence="1">
        <name>Mn(2+)</name>
        <dbReference type="ChEBI" id="CHEBI:29035"/>
    </cofactor>
</comment>
<dbReference type="SUPFAM" id="SSF56059">
    <property type="entry name" value="Glutathione synthetase ATP-binding domain-like"/>
    <property type="match status" value="1"/>
</dbReference>
<evidence type="ECO:0000313" key="16">
    <source>
        <dbReference type="Proteomes" id="UP000177958"/>
    </source>
</evidence>
<keyword evidence="6 13" id="KW-0547">Nucleotide-binding</keyword>
<dbReference type="SUPFAM" id="SSF51246">
    <property type="entry name" value="Rudiment single hybrid motif"/>
    <property type="match status" value="1"/>
</dbReference>
<evidence type="ECO:0000256" key="12">
    <source>
        <dbReference type="HAMAP-Rule" id="MF_00138"/>
    </source>
</evidence>
<dbReference type="GO" id="GO:0046872">
    <property type="term" value="F:metal ion binding"/>
    <property type="evidence" value="ECO:0007669"/>
    <property type="project" value="InterPro"/>
</dbReference>
<keyword evidence="5 12" id="KW-0436">Ligase</keyword>
<comment type="catalytic activity">
    <reaction evidence="12">
        <text>5-phospho-beta-D-ribosylamine + glycine + ATP = N(1)-(5-phospho-beta-D-ribosyl)glycinamide + ADP + phosphate + H(+)</text>
        <dbReference type="Rhea" id="RHEA:17453"/>
        <dbReference type="ChEBI" id="CHEBI:15378"/>
        <dbReference type="ChEBI" id="CHEBI:30616"/>
        <dbReference type="ChEBI" id="CHEBI:43474"/>
        <dbReference type="ChEBI" id="CHEBI:57305"/>
        <dbReference type="ChEBI" id="CHEBI:58681"/>
        <dbReference type="ChEBI" id="CHEBI:143788"/>
        <dbReference type="ChEBI" id="CHEBI:456216"/>
        <dbReference type="EC" id="6.3.4.13"/>
    </reaction>
</comment>
<keyword evidence="7 12" id="KW-0658">Purine biosynthesis</keyword>
<dbReference type="PROSITE" id="PS00184">
    <property type="entry name" value="GARS"/>
    <property type="match status" value="1"/>
</dbReference>
<dbReference type="Gene3D" id="3.30.1490.20">
    <property type="entry name" value="ATP-grasp fold, A domain"/>
    <property type="match status" value="1"/>
</dbReference>
<evidence type="ECO:0000256" key="5">
    <source>
        <dbReference type="ARBA" id="ARBA00022598"/>
    </source>
</evidence>
<evidence type="ECO:0000256" key="13">
    <source>
        <dbReference type="PROSITE-ProRule" id="PRU00409"/>
    </source>
</evidence>